<keyword evidence="1" id="KW-0175">Coiled coil</keyword>
<organism evidence="2 3">
    <name type="scientific">Mytilus coruscus</name>
    <name type="common">Sea mussel</name>
    <dbReference type="NCBI Taxonomy" id="42192"/>
    <lineage>
        <taxon>Eukaryota</taxon>
        <taxon>Metazoa</taxon>
        <taxon>Spiralia</taxon>
        <taxon>Lophotrochozoa</taxon>
        <taxon>Mollusca</taxon>
        <taxon>Bivalvia</taxon>
        <taxon>Autobranchia</taxon>
        <taxon>Pteriomorphia</taxon>
        <taxon>Mytilida</taxon>
        <taxon>Mytiloidea</taxon>
        <taxon>Mytilidae</taxon>
        <taxon>Mytilinae</taxon>
        <taxon>Mytilus</taxon>
    </lineage>
</organism>
<name>A0A6J8DBI7_MYTCO</name>
<evidence type="ECO:0000256" key="1">
    <source>
        <dbReference type="SAM" id="Coils"/>
    </source>
</evidence>
<evidence type="ECO:0000313" key="3">
    <source>
        <dbReference type="Proteomes" id="UP000507470"/>
    </source>
</evidence>
<evidence type="ECO:0000313" key="2">
    <source>
        <dbReference type="EMBL" id="CAC5405289.1"/>
    </source>
</evidence>
<dbReference type="EMBL" id="CACVKT020007119">
    <property type="protein sequence ID" value="CAC5405289.1"/>
    <property type="molecule type" value="Genomic_DNA"/>
</dbReference>
<dbReference type="Proteomes" id="UP000507470">
    <property type="component" value="Unassembled WGS sequence"/>
</dbReference>
<dbReference type="OrthoDB" id="5990136at2759"/>
<gene>
    <name evidence="2" type="ORF">MCOR_38998</name>
</gene>
<accession>A0A6J8DBI7</accession>
<feature type="coiled-coil region" evidence="1">
    <location>
        <begin position="129"/>
        <end position="163"/>
    </location>
</feature>
<proteinExistence type="predicted"/>
<keyword evidence="3" id="KW-1185">Reference proteome</keyword>
<dbReference type="AlphaFoldDB" id="A0A6J8DBI7"/>
<reference evidence="2 3" key="1">
    <citation type="submission" date="2020-06" db="EMBL/GenBank/DDBJ databases">
        <authorList>
            <person name="Li R."/>
            <person name="Bekaert M."/>
        </authorList>
    </citation>
    <scope>NUCLEOTIDE SEQUENCE [LARGE SCALE GENOMIC DNA]</scope>
    <source>
        <strain evidence="3">wild</strain>
    </source>
</reference>
<protein>
    <submittedName>
        <fullName evidence="2">Uncharacterized protein</fullName>
    </submittedName>
</protein>
<sequence>MERPPSNCTPIPGGNIIEEASCVHMIRSMYSEGTYKVCLDEAGLSCDCMERRKNHRPYSSCQVYGRTHKGPRVEEILSLSVTDNNEYVCWKVPSPEENAFFLVDLKVNPKDLTYQELKVFAEEGNSDREKEVEEEMKHIMRKLENAQEALRKALQERLCLLGEEKKINKDFEQMPFSVEFQDLKQFILNDTNRRAEVTSDVARKETVVTCSAVETMMKNFNTIKWQYTGFPKK</sequence>